<dbReference type="Pfam" id="PF24704">
    <property type="entry name" value="DUF7667"/>
    <property type="match status" value="1"/>
</dbReference>
<proteinExistence type="predicted"/>
<protein>
    <recommendedName>
        <fullName evidence="3">Nucleotidyltransferase</fullName>
    </recommendedName>
</protein>
<name>A0ABU1P6N4_9BACL</name>
<evidence type="ECO:0008006" key="3">
    <source>
        <dbReference type="Google" id="ProtNLM"/>
    </source>
</evidence>
<gene>
    <name evidence="1" type="ORF">J2736_006679</name>
</gene>
<keyword evidence="2" id="KW-1185">Reference proteome</keyword>
<organism evidence="1 2">
    <name type="scientific">Paenibacillus qinlingensis</name>
    <dbReference type="NCBI Taxonomy" id="1837343"/>
    <lineage>
        <taxon>Bacteria</taxon>
        <taxon>Bacillati</taxon>
        <taxon>Bacillota</taxon>
        <taxon>Bacilli</taxon>
        <taxon>Bacillales</taxon>
        <taxon>Paenibacillaceae</taxon>
        <taxon>Paenibacillus</taxon>
    </lineage>
</organism>
<evidence type="ECO:0000313" key="2">
    <source>
        <dbReference type="Proteomes" id="UP001267290"/>
    </source>
</evidence>
<sequence>MDRRSRWRTLMYRMVYAMAVKISLALQRIGELHLLSKKRSLTFNEIVELNHCLSANSDYWLRMAYLENWSLLHYMIDDFDAVQTVCQEIERMKESLHY</sequence>
<comment type="caution">
    <text evidence="1">The sequence shown here is derived from an EMBL/GenBank/DDBJ whole genome shotgun (WGS) entry which is preliminary data.</text>
</comment>
<dbReference type="InterPro" id="IPR056084">
    <property type="entry name" value="DUF7667"/>
</dbReference>
<accession>A0ABU1P6N4</accession>
<dbReference type="EMBL" id="JAVDSB010000030">
    <property type="protein sequence ID" value="MDR6555417.1"/>
    <property type="molecule type" value="Genomic_DNA"/>
</dbReference>
<evidence type="ECO:0000313" key="1">
    <source>
        <dbReference type="EMBL" id="MDR6555417.1"/>
    </source>
</evidence>
<reference evidence="1 2" key="1">
    <citation type="submission" date="2023-07" db="EMBL/GenBank/DDBJ databases">
        <title>Sorghum-associated microbial communities from plants grown in Nebraska, USA.</title>
        <authorList>
            <person name="Schachtman D."/>
        </authorList>
    </citation>
    <scope>NUCLEOTIDE SEQUENCE [LARGE SCALE GENOMIC DNA]</scope>
    <source>
        <strain evidence="1 2">CC258</strain>
    </source>
</reference>
<dbReference type="Proteomes" id="UP001267290">
    <property type="component" value="Unassembled WGS sequence"/>
</dbReference>